<name>A0ACB6ZJ24_THEGA</name>
<reference evidence="1" key="1">
    <citation type="submission" date="2019-10" db="EMBL/GenBank/DDBJ databases">
        <authorList>
            <consortium name="DOE Joint Genome Institute"/>
            <person name="Kuo A."/>
            <person name="Miyauchi S."/>
            <person name="Kiss E."/>
            <person name="Drula E."/>
            <person name="Kohler A."/>
            <person name="Sanchez-Garcia M."/>
            <person name="Andreopoulos B."/>
            <person name="Barry K.W."/>
            <person name="Bonito G."/>
            <person name="Buee M."/>
            <person name="Carver A."/>
            <person name="Chen C."/>
            <person name="Cichocki N."/>
            <person name="Clum A."/>
            <person name="Culley D."/>
            <person name="Crous P.W."/>
            <person name="Fauchery L."/>
            <person name="Girlanda M."/>
            <person name="Hayes R."/>
            <person name="Keri Z."/>
            <person name="Labutti K."/>
            <person name="Lipzen A."/>
            <person name="Lombard V."/>
            <person name="Magnuson J."/>
            <person name="Maillard F."/>
            <person name="Morin E."/>
            <person name="Murat C."/>
            <person name="Nolan M."/>
            <person name="Ohm R."/>
            <person name="Pangilinan J."/>
            <person name="Pereira M."/>
            <person name="Perotto S."/>
            <person name="Peter M."/>
            <person name="Riley R."/>
            <person name="Sitrit Y."/>
            <person name="Stielow B."/>
            <person name="Szollosi G."/>
            <person name="Zifcakova L."/>
            <person name="Stursova M."/>
            <person name="Spatafora J.W."/>
            <person name="Tedersoo L."/>
            <person name="Vaario L.-M."/>
            <person name="Yamada A."/>
            <person name="Yan M."/>
            <person name="Wang P."/>
            <person name="Xu J."/>
            <person name="Bruns T."/>
            <person name="Baldrian P."/>
            <person name="Vilgalys R."/>
            <person name="Henrissat B."/>
            <person name="Grigoriev I.V."/>
            <person name="Hibbett D."/>
            <person name="Nagy L.G."/>
            <person name="Martin F.M."/>
        </authorList>
    </citation>
    <scope>NUCLEOTIDE SEQUENCE</scope>
    <source>
        <strain evidence="1">P2</strain>
    </source>
</reference>
<evidence type="ECO:0000313" key="2">
    <source>
        <dbReference type="Proteomes" id="UP000886501"/>
    </source>
</evidence>
<reference evidence="1" key="2">
    <citation type="journal article" date="2020" name="Nat. Commun.">
        <title>Large-scale genome sequencing of mycorrhizal fungi provides insights into the early evolution of symbiotic traits.</title>
        <authorList>
            <person name="Miyauchi S."/>
            <person name="Kiss E."/>
            <person name="Kuo A."/>
            <person name="Drula E."/>
            <person name="Kohler A."/>
            <person name="Sanchez-Garcia M."/>
            <person name="Morin E."/>
            <person name="Andreopoulos B."/>
            <person name="Barry K.W."/>
            <person name="Bonito G."/>
            <person name="Buee M."/>
            <person name="Carver A."/>
            <person name="Chen C."/>
            <person name="Cichocki N."/>
            <person name="Clum A."/>
            <person name="Culley D."/>
            <person name="Crous P.W."/>
            <person name="Fauchery L."/>
            <person name="Girlanda M."/>
            <person name="Hayes R.D."/>
            <person name="Keri Z."/>
            <person name="LaButti K."/>
            <person name="Lipzen A."/>
            <person name="Lombard V."/>
            <person name="Magnuson J."/>
            <person name="Maillard F."/>
            <person name="Murat C."/>
            <person name="Nolan M."/>
            <person name="Ohm R.A."/>
            <person name="Pangilinan J."/>
            <person name="Pereira M.F."/>
            <person name="Perotto S."/>
            <person name="Peter M."/>
            <person name="Pfister S."/>
            <person name="Riley R."/>
            <person name="Sitrit Y."/>
            <person name="Stielow J.B."/>
            <person name="Szollosi G."/>
            <person name="Zifcakova L."/>
            <person name="Stursova M."/>
            <person name="Spatafora J.W."/>
            <person name="Tedersoo L."/>
            <person name="Vaario L.M."/>
            <person name="Yamada A."/>
            <person name="Yan M."/>
            <person name="Wang P."/>
            <person name="Xu J."/>
            <person name="Bruns T."/>
            <person name="Baldrian P."/>
            <person name="Vilgalys R."/>
            <person name="Dunand C."/>
            <person name="Henrissat B."/>
            <person name="Grigoriev I.V."/>
            <person name="Hibbett D."/>
            <person name="Nagy L.G."/>
            <person name="Martin F.M."/>
        </authorList>
    </citation>
    <scope>NUCLEOTIDE SEQUENCE</scope>
    <source>
        <strain evidence="1">P2</strain>
    </source>
</reference>
<evidence type="ECO:0000313" key="1">
    <source>
        <dbReference type="EMBL" id="KAF9649378.1"/>
    </source>
</evidence>
<comment type="caution">
    <text evidence="1">The sequence shown here is derived from an EMBL/GenBank/DDBJ whole genome shotgun (WGS) entry which is preliminary data.</text>
</comment>
<gene>
    <name evidence="1" type="ORF">BDM02DRAFT_3113756</name>
</gene>
<protein>
    <submittedName>
        <fullName evidence="1">Uncharacterized protein</fullName>
    </submittedName>
</protein>
<proteinExistence type="predicted"/>
<sequence>MAFQTERPDLQFFVASKPSNKTPLGKSTSTGNGKVVATHGSRRKCTLARVVSRPGSVSSHRGIMRLESIARTYIVAVQLGLPGEVGREPHSESGLGDIQPGSRNPRTTCAATQPQGLSRSHPSPLLPPMDISPICLLRIPFWVVKARKVKPKTGSSFFSLLFRHRGPLIRLEARTP</sequence>
<accession>A0ACB6ZJ24</accession>
<organism evidence="1 2">
    <name type="scientific">Thelephora ganbajun</name>
    <name type="common">Ganba fungus</name>
    <dbReference type="NCBI Taxonomy" id="370292"/>
    <lineage>
        <taxon>Eukaryota</taxon>
        <taxon>Fungi</taxon>
        <taxon>Dikarya</taxon>
        <taxon>Basidiomycota</taxon>
        <taxon>Agaricomycotina</taxon>
        <taxon>Agaricomycetes</taxon>
        <taxon>Thelephorales</taxon>
        <taxon>Thelephoraceae</taxon>
        <taxon>Thelephora</taxon>
    </lineage>
</organism>
<keyword evidence="2" id="KW-1185">Reference proteome</keyword>
<dbReference type="Proteomes" id="UP000886501">
    <property type="component" value="Unassembled WGS sequence"/>
</dbReference>
<dbReference type="EMBL" id="MU117998">
    <property type="protein sequence ID" value="KAF9649378.1"/>
    <property type="molecule type" value="Genomic_DNA"/>
</dbReference>